<dbReference type="PANTHER" id="PTHR47076">
    <property type="entry name" value="NHL DOMAIN PROTEIN"/>
    <property type="match status" value="1"/>
</dbReference>
<proteinExistence type="predicted"/>
<organism evidence="1 2">
    <name type="scientific">Citrullus colocynthis</name>
    <name type="common">colocynth</name>
    <dbReference type="NCBI Taxonomy" id="252529"/>
    <lineage>
        <taxon>Eukaryota</taxon>
        <taxon>Viridiplantae</taxon>
        <taxon>Streptophyta</taxon>
        <taxon>Embryophyta</taxon>
        <taxon>Tracheophyta</taxon>
        <taxon>Spermatophyta</taxon>
        <taxon>Magnoliopsida</taxon>
        <taxon>eudicotyledons</taxon>
        <taxon>Gunneridae</taxon>
        <taxon>Pentapetalae</taxon>
        <taxon>rosids</taxon>
        <taxon>fabids</taxon>
        <taxon>Cucurbitales</taxon>
        <taxon>Cucurbitaceae</taxon>
        <taxon>Benincaseae</taxon>
        <taxon>Citrullus</taxon>
    </lineage>
</organism>
<dbReference type="PANTHER" id="PTHR47076:SF1">
    <property type="entry name" value="NHL DOMAIN PROTEIN"/>
    <property type="match status" value="1"/>
</dbReference>
<keyword evidence="2" id="KW-1185">Reference proteome</keyword>
<sequence>MSLAQSPDHSSDENGFHGDDLHDAAFVSRGCCFWIPCLRSNPSQSWWERIRAADNDDEWWLRGWKRFREWSEIIAGPKWKTFIRQFNKNRNRQSTFRYDPLSYSLNFDEGPARDDPLSDDFVRRDFSTRFAALPSSAKSSMDLDKDVCLVASRRSLPTRWLSGVTPAEEERREISVSGTMETVNLNREILYSHHPKVEKSSEEKGVISGFNGRRKDYWIMDTNTFVIVNSSQVSTKEIS</sequence>
<dbReference type="EMBL" id="OZ021735">
    <property type="protein sequence ID" value="CAK9308908.1"/>
    <property type="molecule type" value="Genomic_DNA"/>
</dbReference>
<evidence type="ECO:0000313" key="1">
    <source>
        <dbReference type="EMBL" id="CAK9308908.1"/>
    </source>
</evidence>
<reference evidence="1 2" key="1">
    <citation type="submission" date="2024-03" db="EMBL/GenBank/DDBJ databases">
        <authorList>
            <person name="Gkanogiannis A."/>
            <person name="Becerra Lopez-Lavalle L."/>
        </authorList>
    </citation>
    <scope>NUCLEOTIDE SEQUENCE [LARGE SCALE GENOMIC DNA]</scope>
</reference>
<gene>
    <name evidence="1" type="ORF">CITCOLO1_LOCUS428</name>
</gene>
<dbReference type="Proteomes" id="UP001642487">
    <property type="component" value="Chromosome 1"/>
</dbReference>
<protein>
    <submittedName>
        <fullName evidence="1">Uncharacterized protein</fullName>
    </submittedName>
</protein>
<accession>A0ABP0XL69</accession>
<evidence type="ECO:0000313" key="2">
    <source>
        <dbReference type="Proteomes" id="UP001642487"/>
    </source>
</evidence>
<name>A0ABP0XL69_9ROSI</name>